<feature type="region of interest" description="Disordered" evidence="1">
    <location>
        <begin position="103"/>
        <end position="141"/>
    </location>
</feature>
<dbReference type="Proteomes" id="UP000269721">
    <property type="component" value="Unassembled WGS sequence"/>
</dbReference>
<evidence type="ECO:0000313" key="2">
    <source>
        <dbReference type="EMBL" id="RKO88174.1"/>
    </source>
</evidence>
<dbReference type="EMBL" id="KZ996893">
    <property type="protein sequence ID" value="RKO88174.1"/>
    <property type="molecule type" value="Genomic_DNA"/>
</dbReference>
<name>A0A4P9W750_9FUNG</name>
<organism evidence="2 3">
    <name type="scientific">Blyttiomyces helicus</name>
    <dbReference type="NCBI Taxonomy" id="388810"/>
    <lineage>
        <taxon>Eukaryota</taxon>
        <taxon>Fungi</taxon>
        <taxon>Fungi incertae sedis</taxon>
        <taxon>Chytridiomycota</taxon>
        <taxon>Chytridiomycota incertae sedis</taxon>
        <taxon>Chytridiomycetes</taxon>
        <taxon>Chytridiomycetes incertae sedis</taxon>
        <taxon>Blyttiomyces</taxon>
    </lineage>
</organism>
<dbReference type="PANTHER" id="PTHR46586">
    <property type="entry name" value="ANKYRIN REPEAT-CONTAINING PROTEIN"/>
    <property type="match status" value="1"/>
</dbReference>
<dbReference type="OrthoDB" id="194358at2759"/>
<accession>A0A4P9W750</accession>
<keyword evidence="3" id="KW-1185">Reference proteome</keyword>
<protein>
    <submittedName>
        <fullName evidence="2">Uncharacterized protein</fullName>
    </submittedName>
</protein>
<evidence type="ECO:0000313" key="3">
    <source>
        <dbReference type="Proteomes" id="UP000269721"/>
    </source>
</evidence>
<dbReference type="InterPro" id="IPR052050">
    <property type="entry name" value="SecEffector_AnkRepeat"/>
</dbReference>
<feature type="compositionally biased region" description="Basic residues" evidence="1">
    <location>
        <begin position="112"/>
        <end position="123"/>
    </location>
</feature>
<feature type="compositionally biased region" description="Basic and acidic residues" evidence="1">
    <location>
        <begin position="124"/>
        <end position="141"/>
    </location>
</feature>
<dbReference type="PANTHER" id="PTHR46586:SF3">
    <property type="entry name" value="ANKYRIN REPEAT-CONTAINING PROTEIN"/>
    <property type="match status" value="1"/>
</dbReference>
<proteinExistence type="predicted"/>
<feature type="region of interest" description="Disordered" evidence="1">
    <location>
        <begin position="13"/>
        <end position="41"/>
    </location>
</feature>
<sequence length="327" mass="36792">MAPGSIASHFLQPGIRLKNAPPPPERDHRLDSRTRPPPRGQACAQGWLDMVALLIEIGAPMSRRIGDFAAKFGTLLIVKLLHEKAIPDAFISLAMNLAAARSGSRPISSQGSHRRLHHARDGRRKPDGPSRPLSGREERSTRAMDYVCHTWASSRRAARQGLGHLKARHAKRSKRARETVFYLHEYRIEGCTVDAMESACKYACAEQVRFLLPIRPACERRRALDLADILQILDEAWDGFKDEVVELMALRWTNGPGESEVEVFSREMNRIPRNGSEVSTKRPTASHSRVIYPPIRRSLPSTRRDDLSTASLLWRTPLKCASLAWSF</sequence>
<dbReference type="AlphaFoldDB" id="A0A4P9W750"/>
<gene>
    <name evidence="2" type="ORF">BDK51DRAFT_45074</name>
</gene>
<feature type="compositionally biased region" description="Basic and acidic residues" evidence="1">
    <location>
        <begin position="24"/>
        <end position="34"/>
    </location>
</feature>
<reference evidence="3" key="1">
    <citation type="journal article" date="2018" name="Nat. Microbiol.">
        <title>Leveraging single-cell genomics to expand the fungal tree of life.</title>
        <authorList>
            <person name="Ahrendt S.R."/>
            <person name="Quandt C.A."/>
            <person name="Ciobanu D."/>
            <person name="Clum A."/>
            <person name="Salamov A."/>
            <person name="Andreopoulos B."/>
            <person name="Cheng J.F."/>
            <person name="Woyke T."/>
            <person name="Pelin A."/>
            <person name="Henrissat B."/>
            <person name="Reynolds N.K."/>
            <person name="Benny G.L."/>
            <person name="Smith M.E."/>
            <person name="James T.Y."/>
            <person name="Grigoriev I.V."/>
        </authorList>
    </citation>
    <scope>NUCLEOTIDE SEQUENCE [LARGE SCALE GENOMIC DNA]</scope>
</reference>
<evidence type="ECO:0000256" key="1">
    <source>
        <dbReference type="SAM" id="MobiDB-lite"/>
    </source>
</evidence>